<dbReference type="OMA" id="ISCKGSM"/>
<organism evidence="5 6">
    <name type="scientific">Magallana gigas</name>
    <name type="common">Pacific oyster</name>
    <name type="synonym">Crassostrea gigas</name>
    <dbReference type="NCBI Taxonomy" id="29159"/>
    <lineage>
        <taxon>Eukaryota</taxon>
        <taxon>Metazoa</taxon>
        <taxon>Spiralia</taxon>
        <taxon>Lophotrochozoa</taxon>
        <taxon>Mollusca</taxon>
        <taxon>Bivalvia</taxon>
        <taxon>Autobranchia</taxon>
        <taxon>Pteriomorphia</taxon>
        <taxon>Ostreida</taxon>
        <taxon>Ostreoidea</taxon>
        <taxon>Ostreidae</taxon>
        <taxon>Magallana</taxon>
    </lineage>
</organism>
<dbReference type="Gene3D" id="3.10.20.10">
    <property type="match status" value="1"/>
</dbReference>
<evidence type="ECO:0000259" key="4">
    <source>
        <dbReference type="PROSITE" id="PS51135"/>
    </source>
</evidence>
<evidence type="ECO:0000313" key="6">
    <source>
        <dbReference type="Proteomes" id="UP000005408"/>
    </source>
</evidence>
<accession>A0A8W8MGY4</accession>
<dbReference type="OrthoDB" id="6154120at2759"/>
<name>A0A8W8MGY4_MAGGI</name>
<dbReference type="AlphaFoldDB" id="A0A8W8MGY4"/>
<feature type="region of interest" description="Disordered" evidence="3">
    <location>
        <begin position="226"/>
        <end position="274"/>
    </location>
</feature>
<dbReference type="PROSITE" id="PS51135">
    <property type="entry name" value="CIDE_N"/>
    <property type="match status" value="1"/>
</dbReference>
<dbReference type="GO" id="GO:0006915">
    <property type="term" value="P:apoptotic process"/>
    <property type="evidence" value="ECO:0007669"/>
    <property type="project" value="UniProtKB-UniRule"/>
</dbReference>
<evidence type="ECO:0000256" key="3">
    <source>
        <dbReference type="SAM" id="MobiDB-lite"/>
    </source>
</evidence>
<evidence type="ECO:0000256" key="2">
    <source>
        <dbReference type="PROSITE-ProRule" id="PRU00447"/>
    </source>
</evidence>
<dbReference type="Pfam" id="PF02017">
    <property type="entry name" value="CIDE-N"/>
    <property type="match status" value="1"/>
</dbReference>
<dbReference type="SMART" id="SM00266">
    <property type="entry name" value="CAD"/>
    <property type="match status" value="1"/>
</dbReference>
<dbReference type="SUPFAM" id="SSF54277">
    <property type="entry name" value="CAD &amp; PB1 domains"/>
    <property type="match status" value="1"/>
</dbReference>
<dbReference type="PANTHER" id="PTHR12306:SF15">
    <property type="entry name" value="DNAATION FACTOR-RELATED PROTEIN 1, ISOFORM B-RELATED"/>
    <property type="match status" value="1"/>
</dbReference>
<dbReference type="EnsemblMetazoa" id="G32935.1">
    <property type="protein sequence ID" value="G32935.1:cds"/>
    <property type="gene ID" value="G32935"/>
</dbReference>
<dbReference type="GO" id="GO:0042981">
    <property type="term" value="P:regulation of apoptotic process"/>
    <property type="evidence" value="ECO:0007669"/>
    <property type="project" value="TreeGrafter"/>
</dbReference>
<keyword evidence="1 2" id="KW-0053">Apoptosis</keyword>
<evidence type="ECO:0000313" key="5">
    <source>
        <dbReference type="EnsemblMetazoa" id="G32935.1:cds"/>
    </source>
</evidence>
<feature type="domain" description="CIDE-N" evidence="4">
    <location>
        <begin position="1"/>
        <end position="76"/>
    </location>
</feature>
<keyword evidence="6" id="KW-1185">Reference proteome</keyword>
<dbReference type="InterPro" id="IPR003508">
    <property type="entry name" value="CIDE-N_dom"/>
</dbReference>
<dbReference type="Proteomes" id="UP000005408">
    <property type="component" value="Unassembled WGS sequence"/>
</dbReference>
<dbReference type="PANTHER" id="PTHR12306">
    <property type="entry name" value="CELL DEATH ACTIVATOR CIDE"/>
    <property type="match status" value="1"/>
</dbReference>
<reference evidence="5" key="1">
    <citation type="submission" date="2022-08" db="UniProtKB">
        <authorList>
            <consortium name="EnsemblMetazoa"/>
        </authorList>
    </citation>
    <scope>IDENTIFICATION</scope>
    <source>
        <strain evidence="5">05x7-T-G4-1.051#20</strain>
    </source>
</reference>
<protein>
    <recommendedName>
        <fullName evidence="4">CIDE-N domain-containing protein</fullName>
    </recommendedName>
</protein>
<evidence type="ECO:0000256" key="1">
    <source>
        <dbReference type="ARBA" id="ARBA00022703"/>
    </source>
</evidence>
<proteinExistence type="predicted"/>
<sequence>MPVLKVWNSKRDKKKLVIVSEFSIAILKEKVTSKLDIIPKTIVLEEDGTEVEDDDVLVELKEKTFMALADGEEWTLPDQIIIEEIPTLPTLPSLQAIQEPELIVENENDNEMSLPTKVETVANLACRTVLPNGLPPPDKISVPDLSPSLKLALQSGEKSAQIFNQTLKECEIFYTTKYPTIADSAYYQAIGKKMITKYPSLAYADGTNPWSFFVFKLGQRIRTQRWRENRKSKRQVNDDDDDSETPSTSGVSKKFRLGSKTKEATNNDIPSEDWNNHVTEIQKEWEGKRSVVHLRTLLDQTRAGRSKWMTSLKAGKIAPVIGKFPCFEEGIFVLHEFYSIRNKANPEKAKNDMMTKLESLFQVASKQKSLPEEAPELDILQALEDLVSKKKGKGQKSKSCIKVVKNVLSLENIPKKHLDSEEESPPSLIVFKNEDEVLVIYIVADGCQILDTTRCIRTAVMLLIASYYVFDLDYPAIYGQFLGFLQHWVVGDIFTQNKCTNWINFSEQYRAHVKK</sequence>